<dbReference type="InterPro" id="IPR025349">
    <property type="entry name" value="DUF4253"/>
</dbReference>
<evidence type="ECO:0000313" key="3">
    <source>
        <dbReference type="Proteomes" id="UP000555564"/>
    </source>
</evidence>
<proteinExistence type="predicted"/>
<evidence type="ECO:0000313" key="2">
    <source>
        <dbReference type="EMBL" id="MBB6475606.1"/>
    </source>
</evidence>
<feature type="domain" description="DUF4253" evidence="1">
    <location>
        <begin position="176"/>
        <end position="283"/>
    </location>
</feature>
<organism evidence="2 3">
    <name type="scientific">Sphaerisporangium rubeum</name>
    <dbReference type="NCBI Taxonomy" id="321317"/>
    <lineage>
        <taxon>Bacteria</taxon>
        <taxon>Bacillati</taxon>
        <taxon>Actinomycetota</taxon>
        <taxon>Actinomycetes</taxon>
        <taxon>Streptosporangiales</taxon>
        <taxon>Streptosporangiaceae</taxon>
        <taxon>Sphaerisporangium</taxon>
    </lineage>
</organism>
<gene>
    <name evidence="2" type="ORF">BJ992_005037</name>
</gene>
<comment type="caution">
    <text evidence="2">The sequence shown here is derived from an EMBL/GenBank/DDBJ whole genome shotgun (WGS) entry which is preliminary data.</text>
</comment>
<keyword evidence="3" id="KW-1185">Reference proteome</keyword>
<dbReference type="Proteomes" id="UP000555564">
    <property type="component" value="Unassembled WGS sequence"/>
</dbReference>
<dbReference type="Pfam" id="PF14062">
    <property type="entry name" value="DUF4253"/>
    <property type="match status" value="1"/>
</dbReference>
<protein>
    <recommendedName>
        <fullName evidence="1">DUF4253 domain-containing protein</fullName>
    </recommendedName>
</protein>
<reference evidence="2 3" key="1">
    <citation type="submission" date="2020-08" db="EMBL/GenBank/DDBJ databases">
        <title>Sequencing the genomes of 1000 actinobacteria strains.</title>
        <authorList>
            <person name="Klenk H.-P."/>
        </authorList>
    </citation>
    <scope>NUCLEOTIDE SEQUENCE [LARGE SCALE GENOMIC DNA]</scope>
    <source>
        <strain evidence="2 3">DSM 44936</strain>
    </source>
</reference>
<accession>A0A7X0II51</accession>
<dbReference type="EMBL" id="JACHIU010000001">
    <property type="protein sequence ID" value="MBB6475606.1"/>
    <property type="molecule type" value="Genomic_DNA"/>
</dbReference>
<dbReference type="AlphaFoldDB" id="A0A7X0II51"/>
<name>A0A7X0II51_9ACTN</name>
<evidence type="ECO:0000259" key="1">
    <source>
        <dbReference type="Pfam" id="PF14062"/>
    </source>
</evidence>
<dbReference type="RefSeq" id="WP_343072843.1">
    <property type="nucleotide sequence ID" value="NZ_BAAALO010000081.1"/>
</dbReference>
<sequence length="283" mass="31413">MIGTGPAEMAQRQPRRLPPELRGLFDDGGHDRVLSVDLPPGEVVWPDPTYVRWPANRRAAFWLTDDPVPAALWTALRREHPASGLWPVLMEDSVQPWSVGQVAPDAATEIDHFHVGAFMEEVWSDWIDRATEDQLELLDPFGPHCPGPADPAQVRCDPDDLADRYAAVLADQGMPLALTAVTRPADAIAVMGWQGAVHHNEWNVPLAAVVRSWEDRYATRLVAMGFNTLELSVAAPPATPQHALHIAAEHWTFCPDAIIQGAGTLLDYAHELIDKPTWSFWWD</sequence>